<accession>A0A7J6TNR9</accession>
<dbReference type="GO" id="GO:0003677">
    <property type="term" value="F:DNA binding"/>
    <property type="evidence" value="ECO:0007669"/>
    <property type="project" value="InterPro"/>
</dbReference>
<feature type="compositionally biased region" description="Acidic residues" evidence="6">
    <location>
        <begin position="979"/>
        <end position="988"/>
    </location>
</feature>
<comment type="subcellular location">
    <subcellularLocation>
        <location evidence="1">Nucleus</location>
    </subcellularLocation>
</comment>
<keyword evidence="10" id="KW-1185">Reference proteome</keyword>
<feature type="compositionally biased region" description="Polar residues" evidence="6">
    <location>
        <begin position="1036"/>
        <end position="1057"/>
    </location>
</feature>
<keyword evidence="5" id="KW-0539">Nucleus</keyword>
<feature type="compositionally biased region" description="Basic and acidic residues" evidence="6">
    <location>
        <begin position="300"/>
        <end position="309"/>
    </location>
</feature>
<evidence type="ECO:0000256" key="3">
    <source>
        <dbReference type="ARBA" id="ARBA00022771"/>
    </source>
</evidence>
<evidence type="ECO:0000313" key="9">
    <source>
        <dbReference type="EMBL" id="KAF4746695.1"/>
    </source>
</evidence>
<feature type="non-terminal residue" evidence="9">
    <location>
        <position position="1287"/>
    </location>
</feature>
<dbReference type="PROSITE" id="PS50064">
    <property type="entry name" value="ZF_PARP_2"/>
    <property type="match status" value="2"/>
</dbReference>
<feature type="compositionally biased region" description="Pro residues" evidence="6">
    <location>
        <begin position="462"/>
        <end position="477"/>
    </location>
</feature>
<feature type="compositionally biased region" description="Pro residues" evidence="6">
    <location>
        <begin position="1222"/>
        <end position="1246"/>
    </location>
</feature>
<feature type="compositionally biased region" description="Basic and acidic residues" evidence="6">
    <location>
        <begin position="193"/>
        <end position="202"/>
    </location>
</feature>
<dbReference type="InterPro" id="IPR003034">
    <property type="entry name" value="SAP_dom"/>
</dbReference>
<dbReference type="EMBL" id="JABANO010009522">
    <property type="protein sequence ID" value="KAF4746695.1"/>
    <property type="molecule type" value="Genomic_DNA"/>
</dbReference>
<feature type="domain" description="PARP-type" evidence="7">
    <location>
        <begin position="45"/>
        <end position="141"/>
    </location>
</feature>
<dbReference type="SMART" id="SM01336">
    <property type="entry name" value="zf-PARP"/>
    <property type="match status" value="2"/>
</dbReference>
<protein>
    <submittedName>
        <fullName evidence="9">Uncharacterized protein</fullName>
    </submittedName>
</protein>
<dbReference type="OMA" id="YATPASC"/>
<feature type="compositionally biased region" description="Basic and acidic residues" evidence="6">
    <location>
        <begin position="318"/>
        <end position="331"/>
    </location>
</feature>
<evidence type="ECO:0000259" key="8">
    <source>
        <dbReference type="PROSITE" id="PS50800"/>
    </source>
</evidence>
<dbReference type="GO" id="GO:0005634">
    <property type="term" value="C:nucleus"/>
    <property type="evidence" value="ECO:0007669"/>
    <property type="project" value="UniProtKB-SubCell"/>
</dbReference>
<feature type="compositionally biased region" description="Low complexity" evidence="6">
    <location>
        <begin position="348"/>
        <end position="357"/>
    </location>
</feature>
<evidence type="ECO:0000259" key="7">
    <source>
        <dbReference type="PROSITE" id="PS50064"/>
    </source>
</evidence>
<name>A0A7J6TNR9_PEROL</name>
<dbReference type="Proteomes" id="UP000553632">
    <property type="component" value="Unassembled WGS sequence"/>
</dbReference>
<feature type="compositionally biased region" description="Low complexity" evidence="6">
    <location>
        <begin position="783"/>
        <end position="796"/>
    </location>
</feature>
<feature type="region of interest" description="Disordered" evidence="6">
    <location>
        <begin position="700"/>
        <end position="905"/>
    </location>
</feature>
<feature type="region of interest" description="Disordered" evidence="6">
    <location>
        <begin position="285"/>
        <end position="331"/>
    </location>
</feature>
<feature type="compositionally biased region" description="Polar residues" evidence="6">
    <location>
        <begin position="1122"/>
        <end position="1145"/>
    </location>
</feature>
<feature type="region of interest" description="Disordered" evidence="6">
    <location>
        <begin position="459"/>
        <end position="513"/>
    </location>
</feature>
<dbReference type="PROSITE" id="PS50800">
    <property type="entry name" value="SAP"/>
    <property type="match status" value="1"/>
</dbReference>
<proteinExistence type="predicted"/>
<feature type="compositionally biased region" description="Polar residues" evidence="6">
    <location>
        <begin position="623"/>
        <end position="632"/>
    </location>
</feature>
<feature type="region of interest" description="Disordered" evidence="6">
    <location>
        <begin position="218"/>
        <end position="252"/>
    </location>
</feature>
<feature type="compositionally biased region" description="Polar residues" evidence="6">
    <location>
        <begin position="947"/>
        <end position="957"/>
    </location>
</feature>
<evidence type="ECO:0000313" key="10">
    <source>
        <dbReference type="Proteomes" id="UP000553632"/>
    </source>
</evidence>
<reference evidence="9 10" key="1">
    <citation type="submission" date="2020-04" db="EMBL/GenBank/DDBJ databases">
        <title>Perkinsus olseni comparative genomics.</title>
        <authorList>
            <person name="Bogema D.R."/>
        </authorList>
    </citation>
    <scope>NUCLEOTIDE SEQUENCE [LARGE SCALE GENOMIC DNA]</scope>
    <source>
        <strain evidence="9 10">ATCC PRA-207</strain>
    </source>
</reference>
<feature type="compositionally biased region" description="Basic and acidic residues" evidence="6">
    <location>
        <begin position="502"/>
        <end position="513"/>
    </location>
</feature>
<keyword evidence="4" id="KW-0862">Zinc</keyword>
<comment type="caution">
    <text evidence="9">The sequence shown here is derived from an EMBL/GenBank/DDBJ whole genome shotgun (WGS) entry which is preliminary data.</text>
</comment>
<feature type="region of interest" description="Disordered" evidence="6">
    <location>
        <begin position="345"/>
        <end position="377"/>
    </location>
</feature>
<keyword evidence="2" id="KW-0479">Metal-binding</keyword>
<feature type="compositionally biased region" description="Polar residues" evidence="6">
    <location>
        <begin position="855"/>
        <end position="868"/>
    </location>
</feature>
<feature type="compositionally biased region" description="Basic residues" evidence="6">
    <location>
        <begin position="749"/>
        <end position="758"/>
    </location>
</feature>
<sequence length="1287" mass="137703">MSVTEGHSGPSRSRPAFHAEWDDQRNCWALFESSSASSDEGKWHFLVEKPQHDQTRCSGCGRSILAHQLRVGYPVLDSFSAYGVKTAYHHEHCLPNDVFTALGDLRDACRGRSGRRLVLWLAAHVHGWQKLSEEEGAQLTRGFRASLACDSEACDPVRTTPGKDLSGAPPTNSHIPVRRRGRKPGSRAAGKKAVTERARDTHLCSLPPGVDSIAPCKKFRSRSTASTEGRGPREDVSALRRHSGKDAPFRKSHANIERRARVSREGSKGGAPVARVRRSTVTEVIDLNSPEPFDETPKEEDDRVAKAEAESSGNRRAIGAERWTEQTASRGRDADLLGSAAAAERYVASSGGTSAGRTARRAARAGEERATQTEGSAMSARLAMGAVPNADMASVGRAGLLESGDRCQASCYVMQQPESHQGICSAPVNTYMGPPTFMSHYPCYSGGGSFPPPLPTTYLDYYPPPPGQPIPPPPPPGAGAGVSPPLGIPVAPDRHKGRRPHAREGSDDGGREKWYFTVDQPEHSNTRCCGCGRKILEHSLRLGYPTSDVFSADGVRTLYVHEHCLAEDVFTGCPAVKDLCGQRSVRHLSVWLGKHVHGFDALKDKKQMKLAVGFRESMLTYNAEDQPSTTEAPQEEAPQRSAGIQTSPPASPAPSEDLVRPFTRQQLDELSLPQLRKCCEEVGVSSTGKRGFIVSRIMKYQKRHPQQESPSDGEVGKETRRREKVKASKLAPQPAGEGGDSKKGGKGSSRPRKRRRRRSPEPEARAKGTRKKSKRAAALRPVEASSTTGSTASTGEHAAHEDEPPFLPPAVARVLPASPSNASGSSERTEQHSEGESPFAGGTTSRATREKPSQARETTVGDQGSSTAMVKEEVSRRAQAKAPLVKREPVGSTPACRGLARPRRALPGCKLERVDRPWRVKMEPGVDAEQPSSPAPTRPEAAEPFFSASTGESTVRTTGDVEGGGCEPVVHSDSNAVSEDMEEVEEPRDEGKGVSEDMEEVEEPRDEGKGVSEDREEVEEPRDEPPSGNAEPPAETPSSSLPPTTGQPTAVASTGEPSASEKKILPAPPAPVPMESSGTASEDRAGPQSVGGSDGKVVLQPSTSPAGAPPPPDPMADRGGRNTPSSGRGASTKSYYHSGGWSRSTAHPVVDNRIPAWRDSEGPNTGCPGQWSDEYQRGWSSQAGSYAILTPRPPSSYYTCSGSAPPPPVGSNFGRYATPASCPVPPPPPPNAPPMPGRDRWPPPPRGGSGKSLEGVSCRWAGGFILADPYAITTPHQREPTRLGVDA</sequence>
<feature type="region of interest" description="Disordered" evidence="6">
    <location>
        <begin position="623"/>
        <end position="658"/>
    </location>
</feature>
<feature type="domain" description="SAP" evidence="8">
    <location>
        <begin position="667"/>
        <end position="701"/>
    </location>
</feature>
<feature type="region of interest" description="Disordered" evidence="6">
    <location>
        <begin position="158"/>
        <end position="206"/>
    </location>
</feature>
<feature type="compositionally biased region" description="Basic and acidic residues" evidence="6">
    <location>
        <begin position="230"/>
        <end position="252"/>
    </location>
</feature>
<dbReference type="GO" id="GO:0008270">
    <property type="term" value="F:zinc ion binding"/>
    <property type="evidence" value="ECO:0007669"/>
    <property type="project" value="UniProtKB-KW"/>
</dbReference>
<evidence type="ECO:0000256" key="4">
    <source>
        <dbReference type="ARBA" id="ARBA00022833"/>
    </source>
</evidence>
<organism evidence="9 10">
    <name type="scientific">Perkinsus olseni</name>
    <name type="common">Perkinsus atlanticus</name>
    <dbReference type="NCBI Taxonomy" id="32597"/>
    <lineage>
        <taxon>Eukaryota</taxon>
        <taxon>Sar</taxon>
        <taxon>Alveolata</taxon>
        <taxon>Perkinsozoa</taxon>
        <taxon>Perkinsea</taxon>
        <taxon>Perkinsida</taxon>
        <taxon>Perkinsidae</taxon>
        <taxon>Perkinsus</taxon>
    </lineage>
</organism>
<feature type="compositionally biased region" description="Basic residues" evidence="6">
    <location>
        <begin position="767"/>
        <end position="777"/>
    </location>
</feature>
<feature type="region of interest" description="Disordered" evidence="6">
    <location>
        <begin position="920"/>
        <end position="1176"/>
    </location>
</feature>
<dbReference type="Gene3D" id="3.30.1740.10">
    <property type="entry name" value="Zinc finger, PARP-type"/>
    <property type="match status" value="1"/>
</dbReference>
<gene>
    <name evidence="9" type="ORF">FOZ63_012658</name>
</gene>
<evidence type="ECO:0000256" key="2">
    <source>
        <dbReference type="ARBA" id="ARBA00022723"/>
    </source>
</evidence>
<evidence type="ECO:0000256" key="5">
    <source>
        <dbReference type="ARBA" id="ARBA00023242"/>
    </source>
</evidence>
<dbReference type="SUPFAM" id="SSF57716">
    <property type="entry name" value="Glucocorticoid receptor-like (DNA-binding domain)"/>
    <property type="match status" value="2"/>
</dbReference>
<feature type="domain" description="PARP-type" evidence="7">
    <location>
        <begin position="516"/>
        <end position="610"/>
    </location>
</feature>
<evidence type="ECO:0000256" key="1">
    <source>
        <dbReference type="ARBA" id="ARBA00004123"/>
    </source>
</evidence>
<keyword evidence="3" id="KW-0863">Zinc-finger</keyword>
<evidence type="ECO:0000256" key="6">
    <source>
        <dbReference type="SAM" id="MobiDB-lite"/>
    </source>
</evidence>
<dbReference type="InterPro" id="IPR036957">
    <property type="entry name" value="Znf_PARP_sf"/>
</dbReference>
<dbReference type="InterPro" id="IPR001510">
    <property type="entry name" value="Znf_PARP"/>
</dbReference>
<feature type="region of interest" description="Disordered" evidence="6">
    <location>
        <begin position="1218"/>
        <end position="1254"/>
    </location>
</feature>
<feature type="compositionally biased region" description="Acidic residues" evidence="6">
    <location>
        <begin position="996"/>
        <end position="1005"/>
    </location>
</feature>
<feature type="compositionally biased region" description="Basic residues" evidence="6">
    <location>
        <begin position="176"/>
        <end position="185"/>
    </location>
</feature>